<dbReference type="AlphaFoldDB" id="A0A1I6FUK4"/>
<proteinExistence type="predicted"/>
<name>A0A1I6FUK4_HALSD</name>
<gene>
    <name evidence="2" type="ORF">SAMN04487937_1223</name>
</gene>
<evidence type="ECO:0000313" key="3">
    <source>
        <dbReference type="Proteomes" id="UP000198932"/>
    </source>
</evidence>
<sequence>MDYLVSDLHLDHGNVIGYCDRPFGSVEEMNETLVERWNRVVDPTDEVLYGGDLTIRDSAGALLDRLDELDGELVFLIGNHDGTILERLDGVQFVEECRFEHRGVPFHAVHDPADGPSNPKGWTLHGHHHNNWPDRFPFIDHDARRVNFSVELLDYRPLAFDRLVDYLALGERFPDRTAAENALSTQNSAGSGVDSRGSRERTE</sequence>
<dbReference type="InterPro" id="IPR029052">
    <property type="entry name" value="Metallo-depent_PP-like"/>
</dbReference>
<dbReference type="EMBL" id="FOYN01000002">
    <property type="protein sequence ID" value="SFR33604.1"/>
    <property type="molecule type" value="Genomic_DNA"/>
</dbReference>
<feature type="region of interest" description="Disordered" evidence="1">
    <location>
        <begin position="180"/>
        <end position="203"/>
    </location>
</feature>
<dbReference type="SUPFAM" id="SSF56300">
    <property type="entry name" value="Metallo-dependent phosphatases"/>
    <property type="match status" value="1"/>
</dbReference>
<keyword evidence="3" id="KW-1185">Reference proteome</keyword>
<dbReference type="Proteomes" id="UP000198932">
    <property type="component" value="Unassembled WGS sequence"/>
</dbReference>
<protein>
    <submittedName>
        <fullName evidence="2">Calcineurin-like phosphoesterase superfamily protein</fullName>
    </submittedName>
</protein>
<accession>A0A1I6FUK4</accession>
<evidence type="ECO:0000256" key="1">
    <source>
        <dbReference type="SAM" id="MobiDB-lite"/>
    </source>
</evidence>
<dbReference type="Gene3D" id="3.60.21.10">
    <property type="match status" value="1"/>
</dbReference>
<evidence type="ECO:0000313" key="2">
    <source>
        <dbReference type="EMBL" id="SFR33604.1"/>
    </source>
</evidence>
<reference evidence="3" key="1">
    <citation type="submission" date="2016-10" db="EMBL/GenBank/DDBJ databases">
        <authorList>
            <person name="Varghese N."/>
            <person name="Submissions S."/>
        </authorList>
    </citation>
    <scope>NUCLEOTIDE SEQUENCE [LARGE SCALE GENOMIC DNA]</scope>
    <source>
        <strain evidence="3">RD 26</strain>
    </source>
</reference>
<dbReference type="OrthoDB" id="113823at2157"/>
<dbReference type="RefSeq" id="WP_092920678.1">
    <property type="nucleotide sequence ID" value="NZ_FOYN01000002.1"/>
</dbReference>
<organism evidence="2 3">
    <name type="scientific">Halorubrum sodomense</name>
    <dbReference type="NCBI Taxonomy" id="35743"/>
    <lineage>
        <taxon>Archaea</taxon>
        <taxon>Methanobacteriati</taxon>
        <taxon>Methanobacteriota</taxon>
        <taxon>Stenosarchaea group</taxon>
        <taxon>Halobacteria</taxon>
        <taxon>Halobacteriales</taxon>
        <taxon>Haloferacaceae</taxon>
        <taxon>Halorubrum</taxon>
    </lineage>
</organism>